<evidence type="ECO:0000313" key="3">
    <source>
        <dbReference type="Proteomes" id="UP000325161"/>
    </source>
</evidence>
<dbReference type="RefSeq" id="WP_148816121.1">
    <property type="nucleotide sequence ID" value="NZ_CP043046.1"/>
</dbReference>
<proteinExistence type="predicted"/>
<name>A0A5C0AZP0_9BURK</name>
<evidence type="ECO:0008006" key="4">
    <source>
        <dbReference type="Google" id="ProtNLM"/>
    </source>
</evidence>
<feature type="signal peptide" evidence="1">
    <location>
        <begin position="1"/>
        <end position="21"/>
    </location>
</feature>
<dbReference type="EMBL" id="CP043046">
    <property type="protein sequence ID" value="QEI07074.1"/>
    <property type="molecule type" value="Genomic_DNA"/>
</dbReference>
<dbReference type="OrthoDB" id="8776116at2"/>
<gene>
    <name evidence="2" type="ORF">FXN63_15425</name>
</gene>
<evidence type="ECO:0000256" key="1">
    <source>
        <dbReference type="SAM" id="SignalP"/>
    </source>
</evidence>
<protein>
    <recommendedName>
        <fullName evidence="4">DUF2059 domain-containing protein</fullName>
    </recommendedName>
</protein>
<evidence type="ECO:0000313" key="2">
    <source>
        <dbReference type="EMBL" id="QEI07074.1"/>
    </source>
</evidence>
<organism evidence="2 3">
    <name type="scientific">Pigmentiphaga aceris</name>
    <dbReference type="NCBI Taxonomy" id="1940612"/>
    <lineage>
        <taxon>Bacteria</taxon>
        <taxon>Pseudomonadati</taxon>
        <taxon>Pseudomonadota</taxon>
        <taxon>Betaproteobacteria</taxon>
        <taxon>Burkholderiales</taxon>
        <taxon>Alcaligenaceae</taxon>
        <taxon>Pigmentiphaga</taxon>
    </lineage>
</organism>
<dbReference type="KEGG" id="pacr:FXN63_15425"/>
<accession>A0A5C0AZP0</accession>
<reference evidence="2 3" key="1">
    <citation type="submission" date="2019-08" db="EMBL/GenBank/DDBJ databases">
        <title>Amphibian skin-associated Pigmentiphaga: genome sequence and occurrence across geography and hosts.</title>
        <authorList>
            <person name="Bletz M.C."/>
            <person name="Bunk B."/>
            <person name="Sproeer C."/>
            <person name="Biwer P."/>
            <person name="Reiter S."/>
            <person name="Rabemananjara F.C.E."/>
            <person name="Schulz S."/>
            <person name="Overmann J."/>
            <person name="Vences M."/>
        </authorList>
    </citation>
    <scope>NUCLEOTIDE SEQUENCE [LARGE SCALE GENOMIC DNA]</scope>
    <source>
        <strain evidence="2 3">Mada1488</strain>
    </source>
</reference>
<sequence length="264" mass="29191">MIYKRLIISSALALASFSVQAQSLSDYLADSQTLGKKLDIAMKQGGMPRLSDPDAGPLIKRLSDHRQFLDGRTFTQAQLGDLISVCHSANQISVAYALFDLDRRIDRKSQLPEVGHQAAAVMMQNTYTFQEELALIQPFLVRCMSKQLAPLLEMVEAISPEARARDPRMAKLRNMLDGIASNYTSLFEVMHDDRLSPAYKEAMLAALSDVADTVQAAMPVSARQQVLTEMDALDPAAKAPFAKHFDRIDVAMRKTVCEGLCAVR</sequence>
<keyword evidence="1" id="KW-0732">Signal</keyword>
<dbReference type="AlphaFoldDB" id="A0A5C0AZP0"/>
<keyword evidence="3" id="KW-1185">Reference proteome</keyword>
<dbReference type="Proteomes" id="UP000325161">
    <property type="component" value="Chromosome"/>
</dbReference>
<feature type="chain" id="PRO_5022969558" description="DUF2059 domain-containing protein" evidence="1">
    <location>
        <begin position="22"/>
        <end position="264"/>
    </location>
</feature>